<dbReference type="InterPro" id="IPR002401">
    <property type="entry name" value="Cyt_P450_E_grp-I"/>
</dbReference>
<dbReference type="GO" id="GO:0004497">
    <property type="term" value="F:monooxygenase activity"/>
    <property type="evidence" value="ECO:0007669"/>
    <property type="project" value="UniProtKB-KW"/>
</dbReference>
<dbReference type="Pfam" id="PF00067">
    <property type="entry name" value="p450"/>
    <property type="match status" value="1"/>
</dbReference>
<evidence type="ECO:0000256" key="6">
    <source>
        <dbReference type="ARBA" id="ARBA00022723"/>
    </source>
</evidence>
<dbReference type="GO" id="GO:0005506">
    <property type="term" value="F:iron ion binding"/>
    <property type="evidence" value="ECO:0007669"/>
    <property type="project" value="InterPro"/>
</dbReference>
<keyword evidence="6" id="KW-0479">Metal-binding</keyword>
<protein>
    <submittedName>
        <fullName evidence="13">RCG53433</fullName>
    </submittedName>
</protein>
<comment type="similarity">
    <text evidence="4">Belongs to the cytochrome P450 family.</text>
</comment>
<dbReference type="InterPro" id="IPR001128">
    <property type="entry name" value="Cyt_P450"/>
</dbReference>
<keyword evidence="12" id="KW-0472">Membrane</keyword>
<dbReference type="InterPro" id="IPR050182">
    <property type="entry name" value="Cytochrome_P450_fam2"/>
</dbReference>
<keyword evidence="5" id="KW-0349">Heme</keyword>
<sequence>MSSVIISSLPLIKEAFSHLDENFINRPIFPLQKHIFNDNGLIFSSGQTWKEQRRFALMTLRNFGLGKKSLEQRIQEEAHHLVEAIGEEEGQPFDPHFKINNAVSNIICSITFGERFEYHDSQFQELLKLLDKAMYLGTPMMIHKKYRLKLTK</sequence>
<keyword evidence="9" id="KW-0560">Oxidoreductase</keyword>
<dbReference type="GO" id="GO:0020037">
    <property type="term" value="F:heme binding"/>
    <property type="evidence" value="ECO:0007669"/>
    <property type="project" value="InterPro"/>
</dbReference>
<evidence type="ECO:0000313" key="14">
    <source>
        <dbReference type="Proteomes" id="UP000234681"/>
    </source>
</evidence>
<reference evidence="14" key="1">
    <citation type="submission" date="2005-09" db="EMBL/GenBank/DDBJ databases">
        <authorList>
            <person name="Mural R.J."/>
            <person name="Li P.W."/>
            <person name="Adams M.D."/>
            <person name="Amanatides P.G."/>
            <person name="Baden-Tillson H."/>
            <person name="Barnstead M."/>
            <person name="Chin S.H."/>
            <person name="Dew I."/>
            <person name="Evans C.A."/>
            <person name="Ferriera S."/>
            <person name="Flanigan M."/>
            <person name="Fosler C."/>
            <person name="Glodek A."/>
            <person name="Gu Z."/>
            <person name="Holt R.A."/>
            <person name="Jennings D."/>
            <person name="Kraft C.L."/>
            <person name="Lu F."/>
            <person name="Nguyen T."/>
            <person name="Nusskern D.R."/>
            <person name="Pfannkoch C.M."/>
            <person name="Sitter C."/>
            <person name="Sutton G.G."/>
            <person name="Venter J.C."/>
            <person name="Wang Z."/>
            <person name="Woodage T."/>
            <person name="Zheng X.H."/>
            <person name="Zhong F."/>
        </authorList>
    </citation>
    <scope>NUCLEOTIDE SEQUENCE [LARGE SCALE GENOMIC DNA]</scope>
    <source>
        <strain>BN</strain>
        <strain evidence="14">Sprague-Dawley</strain>
    </source>
</reference>
<evidence type="ECO:0000256" key="1">
    <source>
        <dbReference type="ARBA" id="ARBA00001971"/>
    </source>
</evidence>
<evidence type="ECO:0000256" key="5">
    <source>
        <dbReference type="ARBA" id="ARBA00022617"/>
    </source>
</evidence>
<keyword evidence="11" id="KW-0503">Monooxygenase</keyword>
<dbReference type="GO" id="GO:0016705">
    <property type="term" value="F:oxidoreductase activity, acting on paired donors, with incorporation or reduction of molecular oxygen"/>
    <property type="evidence" value="ECO:0007669"/>
    <property type="project" value="InterPro"/>
</dbReference>
<comment type="subcellular location">
    <subcellularLocation>
        <location evidence="3">Endoplasmic reticulum membrane</location>
    </subcellularLocation>
    <subcellularLocation>
        <location evidence="2">Microsome membrane</location>
    </subcellularLocation>
</comment>
<evidence type="ECO:0000256" key="8">
    <source>
        <dbReference type="ARBA" id="ARBA00022848"/>
    </source>
</evidence>
<comment type="cofactor">
    <cofactor evidence="1">
        <name>heme</name>
        <dbReference type="ChEBI" id="CHEBI:30413"/>
    </cofactor>
</comment>
<dbReference type="Proteomes" id="UP000234681">
    <property type="component" value="Chromosome 5"/>
</dbReference>
<dbReference type="GO" id="GO:0005789">
    <property type="term" value="C:endoplasmic reticulum membrane"/>
    <property type="evidence" value="ECO:0007669"/>
    <property type="project" value="UniProtKB-SubCell"/>
</dbReference>
<dbReference type="PANTHER" id="PTHR24300:SF108">
    <property type="entry name" value="CYTOCHROME P450 CYP2J9-RELATED"/>
    <property type="match status" value="1"/>
</dbReference>
<proteinExistence type="inferred from homology"/>
<keyword evidence="7" id="KW-0256">Endoplasmic reticulum</keyword>
<organism evidence="13 14">
    <name type="scientific">Rattus norvegicus</name>
    <name type="common">Rat</name>
    <dbReference type="NCBI Taxonomy" id="10116"/>
    <lineage>
        <taxon>Eukaryota</taxon>
        <taxon>Metazoa</taxon>
        <taxon>Chordata</taxon>
        <taxon>Craniata</taxon>
        <taxon>Vertebrata</taxon>
        <taxon>Euteleostomi</taxon>
        <taxon>Mammalia</taxon>
        <taxon>Eutheria</taxon>
        <taxon>Euarchontoglires</taxon>
        <taxon>Glires</taxon>
        <taxon>Rodentia</taxon>
        <taxon>Myomorpha</taxon>
        <taxon>Muroidea</taxon>
        <taxon>Muridae</taxon>
        <taxon>Murinae</taxon>
        <taxon>Rattus</taxon>
    </lineage>
</organism>
<evidence type="ECO:0000256" key="12">
    <source>
        <dbReference type="ARBA" id="ARBA00023136"/>
    </source>
</evidence>
<evidence type="ECO:0000256" key="9">
    <source>
        <dbReference type="ARBA" id="ARBA00023002"/>
    </source>
</evidence>
<dbReference type="Gene3D" id="1.10.630.10">
    <property type="entry name" value="Cytochrome P450"/>
    <property type="match status" value="1"/>
</dbReference>
<evidence type="ECO:0000256" key="2">
    <source>
        <dbReference type="ARBA" id="ARBA00004524"/>
    </source>
</evidence>
<name>A6JRI5_RAT</name>
<evidence type="ECO:0000256" key="7">
    <source>
        <dbReference type="ARBA" id="ARBA00022824"/>
    </source>
</evidence>
<keyword evidence="10" id="KW-0408">Iron</keyword>
<dbReference type="InterPro" id="IPR036396">
    <property type="entry name" value="Cyt_P450_sf"/>
</dbReference>
<dbReference type="PRINTS" id="PR00463">
    <property type="entry name" value="EP450I"/>
</dbReference>
<evidence type="ECO:0000313" key="13">
    <source>
        <dbReference type="EMBL" id="EDL97777.1"/>
    </source>
</evidence>
<accession>A6JRI5</accession>
<evidence type="ECO:0000256" key="4">
    <source>
        <dbReference type="ARBA" id="ARBA00010617"/>
    </source>
</evidence>
<evidence type="ECO:0000256" key="10">
    <source>
        <dbReference type="ARBA" id="ARBA00023004"/>
    </source>
</evidence>
<dbReference type="PANTHER" id="PTHR24300">
    <property type="entry name" value="CYTOCHROME P450 508A4-RELATED"/>
    <property type="match status" value="1"/>
</dbReference>
<evidence type="ECO:0000256" key="3">
    <source>
        <dbReference type="ARBA" id="ARBA00004586"/>
    </source>
</evidence>
<keyword evidence="8" id="KW-0492">Microsome</keyword>
<dbReference type="SUPFAM" id="SSF48264">
    <property type="entry name" value="Cytochrome P450"/>
    <property type="match status" value="1"/>
</dbReference>
<dbReference type="AlphaFoldDB" id="A6JRI5"/>
<dbReference type="EMBL" id="CH473998">
    <property type="protein sequence ID" value="EDL97777.1"/>
    <property type="molecule type" value="Genomic_DNA"/>
</dbReference>
<gene>
    <name evidence="13" type="ORF">rCG_53433</name>
</gene>
<evidence type="ECO:0000256" key="11">
    <source>
        <dbReference type="ARBA" id="ARBA00023033"/>
    </source>
</evidence>